<dbReference type="InterPro" id="IPR036291">
    <property type="entry name" value="NAD(P)-bd_dom_sf"/>
</dbReference>
<dbReference type="PIRSF" id="PIRSF000126">
    <property type="entry name" value="11-beta-HSD1"/>
    <property type="match status" value="1"/>
</dbReference>
<keyword evidence="2" id="KW-0560">Oxidoreductase</keyword>
<name>A0A1M5VJB0_9RHOB</name>
<sequence length="260" mass="27922">MTNLALITGASSGIGKEFARYHAKKGGDLIITARREAALTELKEELERTHSVTVHTIALDLAAEGGARKLIDEVAARGLNVDILINNAGFGGHGLHTERDWAAEKAMIDLNVKALVELSHAFGKQMVERGGGKILNVASTAAMMPGPMQANYFATKAYVMSYSQALDEELREFGVTVSSLNPGLVNTEFVATADLGDTGLSNQKGATPESVARIGYEGMLKGKLVIINESRLSFLLNWVTPLLPRRTVLKMVRGMQTKAA</sequence>
<dbReference type="Gene3D" id="3.40.50.720">
    <property type="entry name" value="NAD(P)-binding Rossmann-like Domain"/>
    <property type="match status" value="1"/>
</dbReference>
<dbReference type="RefSeq" id="WP_072794021.1">
    <property type="nucleotide sequence ID" value="NZ_FQWM01000008.1"/>
</dbReference>
<evidence type="ECO:0000256" key="3">
    <source>
        <dbReference type="RuleBase" id="RU000363"/>
    </source>
</evidence>
<accession>A0A1M5VJB0</accession>
<dbReference type="Pfam" id="PF00106">
    <property type="entry name" value="adh_short"/>
    <property type="match status" value="1"/>
</dbReference>
<dbReference type="InterPro" id="IPR002347">
    <property type="entry name" value="SDR_fam"/>
</dbReference>
<dbReference type="Proteomes" id="UP000184211">
    <property type="component" value="Unassembled WGS sequence"/>
</dbReference>
<evidence type="ECO:0000313" key="4">
    <source>
        <dbReference type="EMBL" id="SHH75372.1"/>
    </source>
</evidence>
<dbReference type="GO" id="GO:0016491">
    <property type="term" value="F:oxidoreductase activity"/>
    <property type="evidence" value="ECO:0007669"/>
    <property type="project" value="UniProtKB-KW"/>
</dbReference>
<dbReference type="STRING" id="870908.SAMN04488044_3194"/>
<dbReference type="OrthoDB" id="9808814at2"/>
<dbReference type="PANTHER" id="PTHR44196:SF2">
    <property type="entry name" value="SHORT-CHAIN DEHYDROGENASE-RELATED"/>
    <property type="match status" value="1"/>
</dbReference>
<reference evidence="5" key="1">
    <citation type="submission" date="2016-11" db="EMBL/GenBank/DDBJ databases">
        <authorList>
            <person name="Varghese N."/>
            <person name="Submissions S."/>
        </authorList>
    </citation>
    <scope>NUCLEOTIDE SEQUENCE [LARGE SCALE GENOMIC DNA]</scope>
    <source>
        <strain evidence="5">DSM 28223</strain>
    </source>
</reference>
<dbReference type="SUPFAM" id="SSF51735">
    <property type="entry name" value="NAD(P)-binding Rossmann-fold domains"/>
    <property type="match status" value="1"/>
</dbReference>
<gene>
    <name evidence="4" type="ORF">SAMN04488044_3194</name>
</gene>
<evidence type="ECO:0008006" key="6">
    <source>
        <dbReference type="Google" id="ProtNLM"/>
    </source>
</evidence>
<evidence type="ECO:0000256" key="1">
    <source>
        <dbReference type="ARBA" id="ARBA00006484"/>
    </source>
</evidence>
<dbReference type="AlphaFoldDB" id="A0A1M5VJB0"/>
<dbReference type="PRINTS" id="PR00080">
    <property type="entry name" value="SDRFAMILY"/>
</dbReference>
<comment type="similarity">
    <text evidence="1 3">Belongs to the short-chain dehydrogenases/reductases (SDR) family.</text>
</comment>
<protein>
    <recommendedName>
        <fullName evidence="6">Short-chain dehydrogenase</fullName>
    </recommendedName>
</protein>
<dbReference type="PRINTS" id="PR00081">
    <property type="entry name" value="GDHRDH"/>
</dbReference>
<organism evidence="4 5">
    <name type="scientific">Cognatishimia maritima</name>
    <dbReference type="NCBI Taxonomy" id="870908"/>
    <lineage>
        <taxon>Bacteria</taxon>
        <taxon>Pseudomonadati</taxon>
        <taxon>Pseudomonadota</taxon>
        <taxon>Alphaproteobacteria</taxon>
        <taxon>Rhodobacterales</taxon>
        <taxon>Paracoccaceae</taxon>
        <taxon>Cognatishimia</taxon>
    </lineage>
</organism>
<dbReference type="EMBL" id="FQWM01000008">
    <property type="protein sequence ID" value="SHH75372.1"/>
    <property type="molecule type" value="Genomic_DNA"/>
</dbReference>
<proteinExistence type="inferred from homology"/>
<dbReference type="GO" id="GO:0016020">
    <property type="term" value="C:membrane"/>
    <property type="evidence" value="ECO:0007669"/>
    <property type="project" value="TreeGrafter"/>
</dbReference>
<dbReference type="PANTHER" id="PTHR44196">
    <property type="entry name" value="DEHYDROGENASE/REDUCTASE SDR FAMILY MEMBER 7B"/>
    <property type="match status" value="1"/>
</dbReference>
<evidence type="ECO:0000256" key="2">
    <source>
        <dbReference type="ARBA" id="ARBA00023002"/>
    </source>
</evidence>
<keyword evidence="5" id="KW-1185">Reference proteome</keyword>
<evidence type="ECO:0000313" key="5">
    <source>
        <dbReference type="Proteomes" id="UP000184211"/>
    </source>
</evidence>